<dbReference type="PANTHER" id="PTHR30160">
    <property type="entry name" value="TETRAACYLDISACCHARIDE 4'-KINASE-RELATED"/>
    <property type="match status" value="1"/>
</dbReference>
<dbReference type="AlphaFoldDB" id="A0A3B0V823"/>
<evidence type="ECO:0008006" key="2">
    <source>
        <dbReference type="Google" id="ProtNLM"/>
    </source>
</evidence>
<protein>
    <recommendedName>
        <fullName evidence="2">ADP-heptose--lipooligosaccharide heptosyltransferase II</fullName>
    </recommendedName>
</protein>
<dbReference type="GO" id="GO:0008713">
    <property type="term" value="F:ADP-heptose-lipopolysaccharide heptosyltransferase activity"/>
    <property type="evidence" value="ECO:0007669"/>
    <property type="project" value="TreeGrafter"/>
</dbReference>
<organism evidence="1">
    <name type="scientific">hydrothermal vent metagenome</name>
    <dbReference type="NCBI Taxonomy" id="652676"/>
    <lineage>
        <taxon>unclassified sequences</taxon>
        <taxon>metagenomes</taxon>
        <taxon>ecological metagenomes</taxon>
    </lineage>
</organism>
<sequence length="143" mass="16539">MHSFEKIKPKKILIIKLKKLGDVLTTTPITRQLRNLYPNAEIVFLAEPLGAQVYEQSVNINDVWILNRKPSVLEYIKLCFKVYKANFDVVIDLYDHNKTALLTLLSSAKYRLGFAKIGKKSFAYNYVLRLTDNEKTSLYSTLH</sequence>
<reference evidence="1" key="1">
    <citation type="submission" date="2018-06" db="EMBL/GenBank/DDBJ databases">
        <authorList>
            <person name="Zhirakovskaya E."/>
        </authorList>
    </citation>
    <scope>NUCLEOTIDE SEQUENCE</scope>
</reference>
<accession>A0A3B0V823</accession>
<dbReference type="EMBL" id="UOES01000349">
    <property type="protein sequence ID" value="VAW28104.1"/>
    <property type="molecule type" value="Genomic_DNA"/>
</dbReference>
<dbReference type="GO" id="GO:0009244">
    <property type="term" value="P:lipopolysaccharide core region biosynthetic process"/>
    <property type="evidence" value="ECO:0007669"/>
    <property type="project" value="TreeGrafter"/>
</dbReference>
<gene>
    <name evidence="1" type="ORF">MNBD_BACTEROID06-982</name>
</gene>
<dbReference type="InterPro" id="IPR051199">
    <property type="entry name" value="LPS_LOS_Heptosyltrfase"/>
</dbReference>
<dbReference type="SUPFAM" id="SSF53756">
    <property type="entry name" value="UDP-Glycosyltransferase/glycogen phosphorylase"/>
    <property type="match status" value="1"/>
</dbReference>
<evidence type="ECO:0000313" key="1">
    <source>
        <dbReference type="EMBL" id="VAW28104.1"/>
    </source>
</evidence>
<dbReference type="Gene3D" id="3.40.50.2000">
    <property type="entry name" value="Glycogen Phosphorylase B"/>
    <property type="match status" value="1"/>
</dbReference>
<dbReference type="GO" id="GO:0005829">
    <property type="term" value="C:cytosol"/>
    <property type="evidence" value="ECO:0007669"/>
    <property type="project" value="TreeGrafter"/>
</dbReference>
<name>A0A3B0V823_9ZZZZ</name>
<proteinExistence type="predicted"/>
<feature type="non-terminal residue" evidence="1">
    <location>
        <position position="143"/>
    </location>
</feature>